<evidence type="ECO:0000256" key="7">
    <source>
        <dbReference type="ARBA" id="ARBA00022723"/>
    </source>
</evidence>
<dbReference type="VEuPathDB" id="VectorBase:ACHR007450"/>
<keyword evidence="6 14" id="KW-0349">Heme</keyword>
<dbReference type="InterPro" id="IPR017972">
    <property type="entry name" value="Cyt_P450_CS"/>
</dbReference>
<evidence type="ECO:0000256" key="3">
    <source>
        <dbReference type="ARBA" id="ARBA00004174"/>
    </source>
</evidence>
<proteinExistence type="inferred from homology"/>
<evidence type="ECO:0000256" key="15">
    <source>
        <dbReference type="SAM" id="MobiDB-lite"/>
    </source>
</evidence>
<comment type="cofactor">
    <cofactor evidence="1 14">
        <name>heme</name>
        <dbReference type="ChEBI" id="CHEBI:30413"/>
    </cofactor>
</comment>
<dbReference type="PANTHER" id="PTHR24291:SF189">
    <property type="entry name" value="CYTOCHROME P450 4C3-RELATED"/>
    <property type="match status" value="1"/>
</dbReference>
<keyword evidence="8" id="KW-0256">Endoplasmic reticulum</keyword>
<feature type="region of interest" description="Disordered" evidence="15">
    <location>
        <begin position="218"/>
        <end position="237"/>
    </location>
</feature>
<comment type="subcellular location">
    <subcellularLocation>
        <location evidence="4">Endoplasmic reticulum membrane</location>
        <topology evidence="4">Peripheral membrane protein</topology>
    </subcellularLocation>
    <subcellularLocation>
        <location evidence="3">Microsome membrane</location>
        <topology evidence="3">Peripheral membrane protein</topology>
    </subcellularLocation>
</comment>
<keyword evidence="7 14" id="KW-0479">Metal-binding</keyword>
<keyword evidence="9" id="KW-0492">Microsome</keyword>
<dbReference type="STRING" id="43041.A0A182K9L3"/>
<reference evidence="16" key="2">
    <citation type="submission" date="2020-05" db="UniProtKB">
        <authorList>
            <consortium name="EnsemblMetazoa"/>
        </authorList>
    </citation>
    <scope>IDENTIFICATION</scope>
    <source>
        <strain evidence="16">ACHKN1017</strain>
    </source>
</reference>
<evidence type="ECO:0000313" key="16">
    <source>
        <dbReference type="EnsemblMetazoa" id="ACHR007450-PA"/>
    </source>
</evidence>
<evidence type="ECO:0000256" key="2">
    <source>
        <dbReference type="ARBA" id="ARBA00003690"/>
    </source>
</evidence>
<evidence type="ECO:0000256" key="13">
    <source>
        <dbReference type="ARBA" id="ARBA00023136"/>
    </source>
</evidence>
<organism evidence="16 17">
    <name type="scientific">Anopheles christyi</name>
    <dbReference type="NCBI Taxonomy" id="43041"/>
    <lineage>
        <taxon>Eukaryota</taxon>
        <taxon>Metazoa</taxon>
        <taxon>Ecdysozoa</taxon>
        <taxon>Arthropoda</taxon>
        <taxon>Hexapoda</taxon>
        <taxon>Insecta</taxon>
        <taxon>Pterygota</taxon>
        <taxon>Neoptera</taxon>
        <taxon>Endopterygota</taxon>
        <taxon>Diptera</taxon>
        <taxon>Nematocera</taxon>
        <taxon>Culicoidea</taxon>
        <taxon>Culicidae</taxon>
        <taxon>Anophelinae</taxon>
        <taxon>Anopheles</taxon>
    </lineage>
</organism>
<dbReference type="EnsemblMetazoa" id="ACHR007450-RA">
    <property type="protein sequence ID" value="ACHR007450-PA"/>
    <property type="gene ID" value="ACHR007450"/>
</dbReference>
<comment type="function">
    <text evidence="2">May be involved in the metabolism of insect hormones and in the breakdown of synthetic insecticides.</text>
</comment>
<dbReference type="PANTHER" id="PTHR24291">
    <property type="entry name" value="CYTOCHROME P450 FAMILY 4"/>
    <property type="match status" value="1"/>
</dbReference>
<dbReference type="PRINTS" id="PR00463">
    <property type="entry name" value="EP450I"/>
</dbReference>
<keyword evidence="11 14" id="KW-0408">Iron</keyword>
<dbReference type="SUPFAM" id="SSF48264">
    <property type="entry name" value="Cytochrome P450"/>
    <property type="match status" value="2"/>
</dbReference>
<protein>
    <submittedName>
        <fullName evidence="16">Uncharacterized protein</fullName>
    </submittedName>
</protein>
<dbReference type="PRINTS" id="PR00385">
    <property type="entry name" value="P450"/>
</dbReference>
<dbReference type="InterPro" id="IPR050196">
    <property type="entry name" value="Cytochrome_P450_Monoox"/>
</dbReference>
<dbReference type="Proteomes" id="UP000075881">
    <property type="component" value="Unassembled WGS sequence"/>
</dbReference>
<dbReference type="GO" id="GO:0005789">
    <property type="term" value="C:endoplasmic reticulum membrane"/>
    <property type="evidence" value="ECO:0007669"/>
    <property type="project" value="UniProtKB-SubCell"/>
</dbReference>
<evidence type="ECO:0000256" key="6">
    <source>
        <dbReference type="ARBA" id="ARBA00022617"/>
    </source>
</evidence>
<dbReference type="PROSITE" id="PS00086">
    <property type="entry name" value="CYTOCHROME_P450"/>
    <property type="match status" value="2"/>
</dbReference>
<evidence type="ECO:0000256" key="4">
    <source>
        <dbReference type="ARBA" id="ARBA00004406"/>
    </source>
</evidence>
<dbReference type="GO" id="GO:0016705">
    <property type="term" value="F:oxidoreductase activity, acting on paired donors, with incorporation or reduction of molecular oxygen"/>
    <property type="evidence" value="ECO:0007669"/>
    <property type="project" value="InterPro"/>
</dbReference>
<dbReference type="InterPro" id="IPR001128">
    <property type="entry name" value="Cyt_P450"/>
</dbReference>
<evidence type="ECO:0000256" key="10">
    <source>
        <dbReference type="ARBA" id="ARBA00023002"/>
    </source>
</evidence>
<dbReference type="Gene3D" id="1.10.630.10">
    <property type="entry name" value="Cytochrome P450"/>
    <property type="match status" value="2"/>
</dbReference>
<evidence type="ECO:0000256" key="1">
    <source>
        <dbReference type="ARBA" id="ARBA00001971"/>
    </source>
</evidence>
<evidence type="ECO:0000256" key="8">
    <source>
        <dbReference type="ARBA" id="ARBA00022824"/>
    </source>
</evidence>
<evidence type="ECO:0000313" key="17">
    <source>
        <dbReference type="Proteomes" id="UP000075881"/>
    </source>
</evidence>
<feature type="binding site" description="axial binding residue" evidence="14">
    <location>
        <position position="982"/>
    </location>
    <ligand>
        <name>heme</name>
        <dbReference type="ChEBI" id="CHEBI:30413"/>
    </ligand>
    <ligandPart>
        <name>Fe</name>
        <dbReference type="ChEBI" id="CHEBI:18248"/>
    </ligandPart>
</feature>
<dbReference type="FunFam" id="1.10.630.10:FF:000035">
    <property type="entry name" value="CYtochrome P450 family"/>
    <property type="match status" value="2"/>
</dbReference>
<sequence length="1036" mass="118721">MLTFILLHSTELFDRIIASRKMFGRRQGISRVWNGPIPYVLISKASAVEPILSNPKLVEKSNDYEYMKAWLGNGLLTSPGYIWHPRRKSLTPAFHFKILSDFVTIFQNQADVLIEKLSEHAVHGEPFNIVPYVTLCALDIFCETAMGCPVHAQKNSNSEYVRAHKQIGKVIRNRLQKIWLHPDFVFKRTKEFQKHQECLKVLHNFSDRVVRERKEELRKRKEQLDQNNNNNDGNGKSEYSVLEDGIYRKKQLAFLDLLLEGSGLSDLAIREEVDTFIIGGHDTTAAAMAWILYLLGAAPEIQERVIQEIDAVMGKDRERRPTMAELNEMRYLECCIKEGLRLYPSIPVIGRRLTEDVRVDNYTIPAGTTAMIVVYELHRDTSVFSNPDKFNPDNFLPENCHGRHPYAYIPFSAGPRNCIGQKFAILEEKSVISAILRKYRIEAVNRREDVQLLCDLVLRPKDGLIVRLHKREYVVLPWKSICASRCRDKTMAYGDSVLTSTIGAGYTSWTRQQLIESVPKTSVLLLLSFIFIICCMAAYLERYRRLVRHINSIPGPATLPIIGNALLINADREELFNRIIASRKLYGRRQGITRIWNGMTPYVLISQAQAVEKILNSTKNIEKGRDYEFLQPWLGTGLLTSPASKWQHRRKILTPTFHFRILSDFVQVFNKQAAVLVEKLANELDNEAGFDCVRYVTLCSLDIICETAMGCPVYAQRQSDSEYVRAHEKIGEIMLNRLQKLWLHPDIIFRCTEQYSEQQKCLDVLHKFSYRMITERRAIIQTGHHTDQLMDMEMDANNNCAGMGTGRKQLAFLDLLIEASDGGRILSDTDIREEVDTFILGGHDTTATSISWTLFLLGTDPIVQERVLQEIEHVMGSGDGGDDRWPTMRELNEMRYLEACIKEGLRLYPSIPIIGRRLTEDVQLADHVLPAGTNAVIVVYQLHRDPAVFPNPDRFNPDRFMVDALPRHPFAYIPFSAGPRNCIGQKFGALEAKAVLVSVLRHYRIEAVDRRENLTLYGELVLRSKDGLRIRITKRK</sequence>
<dbReference type="InterPro" id="IPR002401">
    <property type="entry name" value="Cyt_P450_E_grp-I"/>
</dbReference>
<dbReference type="GO" id="GO:0020037">
    <property type="term" value="F:heme binding"/>
    <property type="evidence" value="ECO:0007669"/>
    <property type="project" value="InterPro"/>
</dbReference>
<keyword evidence="13" id="KW-0472">Membrane</keyword>
<reference evidence="17" key="1">
    <citation type="submission" date="2013-03" db="EMBL/GenBank/DDBJ databases">
        <title>The Genome Sequence of Anopheles christyi ACHKN1017.</title>
        <authorList>
            <consortium name="The Broad Institute Genomics Platform"/>
            <person name="Neafsey D.E."/>
            <person name="Besansky N."/>
            <person name="Walker B."/>
            <person name="Young S.K."/>
            <person name="Zeng Q."/>
            <person name="Gargeya S."/>
            <person name="Fitzgerald M."/>
            <person name="Haas B."/>
            <person name="Abouelleil A."/>
            <person name="Allen A.W."/>
            <person name="Alvarado L."/>
            <person name="Arachchi H.M."/>
            <person name="Berlin A.M."/>
            <person name="Chapman S.B."/>
            <person name="Gainer-Dewar J."/>
            <person name="Goldberg J."/>
            <person name="Griggs A."/>
            <person name="Gujja S."/>
            <person name="Hansen M."/>
            <person name="Howarth C."/>
            <person name="Imamovic A."/>
            <person name="Ireland A."/>
            <person name="Larimer J."/>
            <person name="McCowan C."/>
            <person name="Murphy C."/>
            <person name="Pearson M."/>
            <person name="Poon T.W."/>
            <person name="Priest M."/>
            <person name="Roberts A."/>
            <person name="Saif S."/>
            <person name="Shea T."/>
            <person name="Sisk P."/>
            <person name="Sykes S."/>
            <person name="Wortman J."/>
            <person name="Nusbaum C."/>
            <person name="Birren B."/>
        </authorList>
    </citation>
    <scope>NUCLEOTIDE SEQUENCE [LARGE SCALE GENOMIC DNA]</scope>
    <source>
        <strain evidence="17">ACHKN1017</strain>
    </source>
</reference>
<keyword evidence="17" id="KW-1185">Reference proteome</keyword>
<evidence type="ECO:0000256" key="11">
    <source>
        <dbReference type="ARBA" id="ARBA00023004"/>
    </source>
</evidence>
<evidence type="ECO:0000256" key="9">
    <source>
        <dbReference type="ARBA" id="ARBA00022848"/>
    </source>
</evidence>
<dbReference type="AlphaFoldDB" id="A0A182K9L3"/>
<evidence type="ECO:0000256" key="12">
    <source>
        <dbReference type="ARBA" id="ARBA00023033"/>
    </source>
</evidence>
<evidence type="ECO:0000256" key="14">
    <source>
        <dbReference type="PIRSR" id="PIRSR602401-1"/>
    </source>
</evidence>
<name>A0A182K9L3_9DIPT</name>
<accession>A0A182K9L3</accession>
<comment type="similarity">
    <text evidence="5">Belongs to the cytochrome P450 family.</text>
</comment>
<dbReference type="GO" id="GO:0005506">
    <property type="term" value="F:iron ion binding"/>
    <property type="evidence" value="ECO:0007669"/>
    <property type="project" value="InterPro"/>
</dbReference>
<keyword evidence="10" id="KW-0560">Oxidoreductase</keyword>
<dbReference type="GO" id="GO:0004497">
    <property type="term" value="F:monooxygenase activity"/>
    <property type="evidence" value="ECO:0007669"/>
    <property type="project" value="UniProtKB-KW"/>
</dbReference>
<dbReference type="Pfam" id="PF00067">
    <property type="entry name" value="p450"/>
    <property type="match status" value="2"/>
</dbReference>
<keyword evidence="12" id="KW-0503">Monooxygenase</keyword>
<dbReference type="InterPro" id="IPR036396">
    <property type="entry name" value="Cyt_P450_sf"/>
</dbReference>
<evidence type="ECO:0000256" key="5">
    <source>
        <dbReference type="ARBA" id="ARBA00010617"/>
    </source>
</evidence>